<evidence type="ECO:0000313" key="3">
    <source>
        <dbReference type="Proteomes" id="UP000321947"/>
    </source>
</evidence>
<protein>
    <submittedName>
        <fullName evidence="2">Gibberellin 2-beta-dioxygenase 8-like</fullName>
    </submittedName>
</protein>
<accession>A0A5D3BIM3</accession>
<name>A0A5D3BIM3_CUCMM</name>
<comment type="caution">
    <text evidence="2">The sequence shown here is derived from an EMBL/GenBank/DDBJ whole genome shotgun (WGS) entry which is preliminary data.</text>
</comment>
<reference evidence="2 3" key="1">
    <citation type="submission" date="2019-08" db="EMBL/GenBank/DDBJ databases">
        <title>Draft genome sequences of two oriental melons (Cucumis melo L. var makuwa).</title>
        <authorList>
            <person name="Kwon S.-Y."/>
        </authorList>
    </citation>
    <scope>NUCLEOTIDE SEQUENCE [LARGE SCALE GENOMIC DNA]</scope>
    <source>
        <strain evidence="3">cv. Chang Bougi</strain>
        <tissue evidence="2">Leaf</tissue>
    </source>
</reference>
<keyword evidence="2" id="KW-0560">Oxidoreductase</keyword>
<gene>
    <name evidence="2" type="ORF">E5676_scaffold401G00020</name>
</gene>
<dbReference type="GO" id="GO:0051213">
    <property type="term" value="F:dioxygenase activity"/>
    <property type="evidence" value="ECO:0007669"/>
    <property type="project" value="UniProtKB-KW"/>
</dbReference>
<evidence type="ECO:0000313" key="2">
    <source>
        <dbReference type="EMBL" id="TYJ98038.1"/>
    </source>
</evidence>
<dbReference type="EMBL" id="SSTD01018398">
    <property type="protein sequence ID" value="TYJ98038.1"/>
    <property type="molecule type" value="Genomic_DNA"/>
</dbReference>
<sequence length="128" mass="13530">MVSMTRHGHFLSVANLPLLLPLPLPEKLNMKEVKKKLGGSNGSVGGEKLASGSVEEEGGSSGQVTARKSTALDLMRLMENISDRDGLRRSARSTGGKITRGARVCGDLRRGWGGAPTTADGRLDVMVD</sequence>
<keyword evidence="2" id="KW-0223">Dioxygenase</keyword>
<evidence type="ECO:0000256" key="1">
    <source>
        <dbReference type="SAM" id="MobiDB-lite"/>
    </source>
</evidence>
<dbReference type="Proteomes" id="UP000321947">
    <property type="component" value="Unassembled WGS sequence"/>
</dbReference>
<organism evidence="2 3">
    <name type="scientific">Cucumis melo var. makuwa</name>
    <name type="common">Oriental melon</name>
    <dbReference type="NCBI Taxonomy" id="1194695"/>
    <lineage>
        <taxon>Eukaryota</taxon>
        <taxon>Viridiplantae</taxon>
        <taxon>Streptophyta</taxon>
        <taxon>Embryophyta</taxon>
        <taxon>Tracheophyta</taxon>
        <taxon>Spermatophyta</taxon>
        <taxon>Magnoliopsida</taxon>
        <taxon>eudicotyledons</taxon>
        <taxon>Gunneridae</taxon>
        <taxon>Pentapetalae</taxon>
        <taxon>rosids</taxon>
        <taxon>fabids</taxon>
        <taxon>Cucurbitales</taxon>
        <taxon>Cucurbitaceae</taxon>
        <taxon>Benincaseae</taxon>
        <taxon>Cucumis</taxon>
    </lineage>
</organism>
<dbReference type="AlphaFoldDB" id="A0A5D3BIM3"/>
<feature type="region of interest" description="Disordered" evidence="1">
    <location>
        <begin position="35"/>
        <end position="69"/>
    </location>
</feature>
<proteinExistence type="predicted"/>